<dbReference type="PANTHER" id="PTHR11740:SF0">
    <property type="entry name" value="CASEIN KINASE II SUBUNIT BETA"/>
    <property type="match status" value="1"/>
</dbReference>
<dbReference type="InterPro" id="IPR016149">
    <property type="entry name" value="Casein_kin_II_reg-sub_N"/>
</dbReference>
<evidence type="ECO:0000256" key="7">
    <source>
        <dbReference type="SAM" id="Phobius"/>
    </source>
</evidence>
<organism evidence="9 10">
    <name type="scientific">Diploscapter pachys</name>
    <dbReference type="NCBI Taxonomy" id="2018661"/>
    <lineage>
        <taxon>Eukaryota</taxon>
        <taxon>Metazoa</taxon>
        <taxon>Ecdysozoa</taxon>
        <taxon>Nematoda</taxon>
        <taxon>Chromadorea</taxon>
        <taxon>Rhabditida</taxon>
        <taxon>Rhabditina</taxon>
        <taxon>Rhabditomorpha</taxon>
        <taxon>Rhabditoidea</taxon>
        <taxon>Rhabditidae</taxon>
        <taxon>Diploscapter</taxon>
    </lineage>
</organism>
<dbReference type="AlphaFoldDB" id="A0A2A2JFT9"/>
<comment type="subunit">
    <text evidence="5">Tetramer of two alpha and two beta subunits.</text>
</comment>
<dbReference type="GO" id="GO:0005956">
    <property type="term" value="C:protein kinase CK2 complex"/>
    <property type="evidence" value="ECO:0007669"/>
    <property type="project" value="UniProtKB-UniRule"/>
</dbReference>
<dbReference type="PROSITE" id="PS01101">
    <property type="entry name" value="CK2_BETA"/>
    <property type="match status" value="1"/>
</dbReference>
<feature type="transmembrane region" description="Helical" evidence="7">
    <location>
        <begin position="196"/>
        <end position="216"/>
    </location>
</feature>
<evidence type="ECO:0000259" key="8">
    <source>
        <dbReference type="Pfam" id="PF07885"/>
    </source>
</evidence>
<dbReference type="InterPro" id="IPR035991">
    <property type="entry name" value="Casein_kinase_II_beta-like"/>
</dbReference>
<feature type="non-terminal residue" evidence="9">
    <location>
        <position position="740"/>
    </location>
</feature>
<proteinExistence type="inferred from homology"/>
<dbReference type="GO" id="GO:0019887">
    <property type="term" value="F:protein kinase regulator activity"/>
    <property type="evidence" value="ECO:0007669"/>
    <property type="project" value="InterPro"/>
</dbReference>
<feature type="compositionally biased region" description="Polar residues" evidence="6">
    <location>
        <begin position="382"/>
        <end position="398"/>
    </location>
</feature>
<keyword evidence="10" id="KW-1185">Reference proteome</keyword>
<evidence type="ECO:0000256" key="4">
    <source>
        <dbReference type="ARBA" id="ARBA00022687"/>
    </source>
</evidence>
<feature type="transmembrane region" description="Helical" evidence="7">
    <location>
        <begin position="228"/>
        <end position="244"/>
    </location>
</feature>
<protein>
    <recommendedName>
        <fullName evidence="2 5">Casein kinase II subunit beta</fullName>
        <shortName evidence="5">CK II beta</shortName>
    </recommendedName>
</protein>
<dbReference type="Pfam" id="PF01214">
    <property type="entry name" value="CK_II_beta"/>
    <property type="match status" value="1"/>
</dbReference>
<feature type="compositionally biased region" description="Low complexity" evidence="6">
    <location>
        <begin position="467"/>
        <end position="480"/>
    </location>
</feature>
<keyword evidence="7" id="KW-1133">Transmembrane helix</keyword>
<dbReference type="SUPFAM" id="SSF81324">
    <property type="entry name" value="Voltage-gated potassium channels"/>
    <property type="match status" value="2"/>
</dbReference>
<dbReference type="GO" id="GO:0016055">
    <property type="term" value="P:Wnt signaling pathway"/>
    <property type="evidence" value="ECO:0007669"/>
    <property type="project" value="UniProtKB-KW"/>
</dbReference>
<evidence type="ECO:0000256" key="1">
    <source>
        <dbReference type="ARBA" id="ARBA00006941"/>
    </source>
</evidence>
<keyword evidence="7" id="KW-0472">Membrane</keyword>
<feature type="region of interest" description="Disordered" evidence="6">
    <location>
        <begin position="434"/>
        <end position="485"/>
    </location>
</feature>
<feature type="transmembrane region" description="Helical" evidence="7">
    <location>
        <begin position="89"/>
        <end position="113"/>
    </location>
</feature>
<dbReference type="EMBL" id="LIAE01010458">
    <property type="protein sequence ID" value="PAV60626.1"/>
    <property type="molecule type" value="Genomic_DNA"/>
</dbReference>
<comment type="similarity">
    <text evidence="1 5">Belongs to the casein kinase 2 subunit beta family.</text>
</comment>
<feature type="domain" description="Potassium channel" evidence="8">
    <location>
        <begin position="98"/>
        <end position="175"/>
    </location>
</feature>
<reference evidence="9 10" key="1">
    <citation type="journal article" date="2017" name="Curr. Biol.">
        <title>Genome architecture and evolution of a unichromosomal asexual nematode.</title>
        <authorList>
            <person name="Fradin H."/>
            <person name="Zegar C."/>
            <person name="Gutwein M."/>
            <person name="Lucas J."/>
            <person name="Kovtun M."/>
            <person name="Corcoran D."/>
            <person name="Baugh L.R."/>
            <person name="Kiontke K."/>
            <person name="Gunsalus K."/>
            <person name="Fitch D.H."/>
            <person name="Piano F."/>
        </authorList>
    </citation>
    <scope>NUCLEOTIDE SEQUENCE [LARGE SCALE GENOMIC DNA]</scope>
    <source>
        <strain evidence="9">PF1309</strain>
    </source>
</reference>
<evidence type="ECO:0000313" key="9">
    <source>
        <dbReference type="EMBL" id="PAV60626.1"/>
    </source>
</evidence>
<dbReference type="STRING" id="2018661.A0A2A2JFT9"/>
<keyword evidence="3" id="KW-0597">Phosphoprotein</keyword>
<dbReference type="PANTHER" id="PTHR11740">
    <property type="entry name" value="CASEIN KINASE II SUBUNIT BETA"/>
    <property type="match status" value="1"/>
</dbReference>
<gene>
    <name evidence="9" type="ORF">WR25_04570</name>
</gene>
<evidence type="ECO:0000256" key="2">
    <source>
        <dbReference type="ARBA" id="ARBA00017775"/>
    </source>
</evidence>
<feature type="region of interest" description="Disordered" evidence="6">
    <location>
        <begin position="379"/>
        <end position="398"/>
    </location>
</feature>
<feature type="region of interest" description="Disordered" evidence="6">
    <location>
        <begin position="714"/>
        <end position="740"/>
    </location>
</feature>
<dbReference type="Gene3D" id="1.10.1820.10">
    <property type="entry name" value="protein kinase ck2 holoenzyme, chain C, domain 1"/>
    <property type="match status" value="1"/>
</dbReference>
<dbReference type="SMART" id="SM01085">
    <property type="entry name" value="CK_II_beta"/>
    <property type="match status" value="1"/>
</dbReference>
<dbReference type="InterPro" id="IPR013099">
    <property type="entry name" value="K_chnl_dom"/>
</dbReference>
<dbReference type="SUPFAM" id="SSF57798">
    <property type="entry name" value="Casein kinase II beta subunit"/>
    <property type="match status" value="1"/>
</dbReference>
<dbReference type="FunFam" id="2.20.25.20:FF:000002">
    <property type="entry name" value="Casein kinase II subunit beta"/>
    <property type="match status" value="1"/>
</dbReference>
<dbReference type="InterPro" id="IPR000704">
    <property type="entry name" value="Casein_kinase_II_reg-sub"/>
</dbReference>
<feature type="domain" description="Potassium channel" evidence="8">
    <location>
        <begin position="205"/>
        <end position="276"/>
    </location>
</feature>
<evidence type="ECO:0000256" key="3">
    <source>
        <dbReference type="ARBA" id="ARBA00022553"/>
    </source>
</evidence>
<evidence type="ECO:0000313" key="10">
    <source>
        <dbReference type="Proteomes" id="UP000218231"/>
    </source>
</evidence>
<comment type="caution">
    <text evidence="9">The sequence shown here is derived from an EMBL/GenBank/DDBJ whole genome shotgun (WGS) entry which is preliminary data.</text>
</comment>
<evidence type="ECO:0000256" key="5">
    <source>
        <dbReference type="RuleBase" id="RU361268"/>
    </source>
</evidence>
<evidence type="ECO:0000256" key="6">
    <source>
        <dbReference type="SAM" id="MobiDB-lite"/>
    </source>
</evidence>
<keyword evidence="4" id="KW-0879">Wnt signaling pathway</keyword>
<dbReference type="Pfam" id="PF07885">
    <property type="entry name" value="Ion_trans_2"/>
    <property type="match status" value="2"/>
</dbReference>
<dbReference type="PRINTS" id="PR00472">
    <property type="entry name" value="CASNKINASEII"/>
</dbReference>
<feature type="transmembrane region" description="Helical" evidence="7">
    <location>
        <begin position="125"/>
        <end position="144"/>
    </location>
</feature>
<dbReference type="GO" id="GO:0005737">
    <property type="term" value="C:cytoplasm"/>
    <property type="evidence" value="ECO:0007669"/>
    <property type="project" value="TreeGrafter"/>
</dbReference>
<feature type="transmembrane region" description="Helical" evidence="7">
    <location>
        <begin position="256"/>
        <end position="279"/>
    </location>
</feature>
<dbReference type="Proteomes" id="UP000218231">
    <property type="component" value="Unassembled WGS sequence"/>
</dbReference>
<keyword evidence="7" id="KW-0812">Transmembrane</keyword>
<sequence>MNSRRFVNVSKGSIASKLSKEDKEYFYGEASTSEDDATTIDEEITIEIPSGKEQRRRKYLKLFYVWQEHFIDNRLCDKENYKKEIFISIIPHVLLNLLLILYIMFGGFLFGIVDEHLAKASLRSRILFSFITISTIGYGDLYPVSFYGKLVVILYCVIGIPLIFLVLSNNGSFIVDAYWILHDTFRKSNESSSRELPLWVTLTLLMIHNALGGVIFSQWIDTMSILDALYFCFISIATIGYGDLRPTPETWIQDVIITLYLSVGIIILSTLMGSMSLYLKWIHTIGRQADTQDVEVWFGGSCLTVGELVHLVADQFEVTPEQLHSVLHDLDRVLEVACDKNIEDKPSVLRNNSELAKEENSSLLMTSEKEEEEAPIVLRHNSALSSSNDPTSSISFPKSPSMLSFGKKSIGKETDHAIQALSVISYQLRKASSVKSPPLNPRIAKVLNNPNSQATLRSLPVEKRPSDSSLLSPDSASTSSQPTEVRLAKFSNAVRDTAGSASDQSANSLESGEMSSSEEVSWITWFCGLRGNEFFCEVDEEYIQDRFNLTGLNEQVPKYRQALDMILDLEPEDDLEDNPTNTDLVEQAAEMLYGLIHARYILTNRGISQMVEKWRDHDFGVCPRVYCENQALLPIGLSDVPGEAMVKLYCPRCCDVYVPRSSRHQHTDGSYFGTGFPHMLFFVHPELRPKKPATQFVPRLYGFKIHPTAYNLQYNQDGNTSDDGGHRNSATGSNMERSRN</sequence>
<dbReference type="OrthoDB" id="3971593at2759"/>
<feature type="transmembrane region" description="Helical" evidence="7">
    <location>
        <begin position="150"/>
        <end position="175"/>
    </location>
</feature>
<accession>A0A2A2JFT9</accession>
<dbReference type="FunFam" id="1.10.1820.10:FF:000001">
    <property type="entry name" value="Casein kinase II subunit beta"/>
    <property type="match status" value="1"/>
</dbReference>
<name>A0A2A2JFT9_9BILA</name>
<dbReference type="Gene3D" id="2.20.25.20">
    <property type="match status" value="1"/>
</dbReference>
<dbReference type="Gene3D" id="1.10.287.70">
    <property type="match status" value="1"/>
</dbReference>